<sequence>MEEKSKTLRQALDDPDLFYDFTSGVDMDDEEIKDKIHECIRNVRDSNEDTTYSISCGNTMVHVTYLVGAQSAEIIVCKNYKRGTLFLKEGGVVEIGGIPIRKTSKSGWSVDHKLLWDD</sequence>
<dbReference type="AlphaFoldDB" id="A0A0F9JCM8"/>
<reference evidence="1" key="1">
    <citation type="journal article" date="2015" name="Nature">
        <title>Complex archaea that bridge the gap between prokaryotes and eukaryotes.</title>
        <authorList>
            <person name="Spang A."/>
            <person name="Saw J.H."/>
            <person name="Jorgensen S.L."/>
            <person name="Zaremba-Niedzwiedzka K."/>
            <person name="Martijn J."/>
            <person name="Lind A.E."/>
            <person name="van Eijk R."/>
            <person name="Schleper C."/>
            <person name="Guy L."/>
            <person name="Ettema T.J."/>
        </authorList>
    </citation>
    <scope>NUCLEOTIDE SEQUENCE</scope>
</reference>
<evidence type="ECO:0000313" key="1">
    <source>
        <dbReference type="EMBL" id="KKM60071.1"/>
    </source>
</evidence>
<accession>A0A0F9JCM8</accession>
<gene>
    <name evidence="1" type="ORF">LCGC14_1545450</name>
</gene>
<comment type="caution">
    <text evidence="1">The sequence shown here is derived from an EMBL/GenBank/DDBJ whole genome shotgun (WGS) entry which is preliminary data.</text>
</comment>
<name>A0A0F9JCM8_9ZZZZ</name>
<organism evidence="1">
    <name type="scientific">marine sediment metagenome</name>
    <dbReference type="NCBI Taxonomy" id="412755"/>
    <lineage>
        <taxon>unclassified sequences</taxon>
        <taxon>metagenomes</taxon>
        <taxon>ecological metagenomes</taxon>
    </lineage>
</organism>
<proteinExistence type="predicted"/>
<dbReference type="EMBL" id="LAZR01011745">
    <property type="protein sequence ID" value="KKM60071.1"/>
    <property type="molecule type" value="Genomic_DNA"/>
</dbReference>
<protein>
    <submittedName>
        <fullName evidence="1">Uncharacterized protein</fullName>
    </submittedName>
</protein>